<evidence type="ECO:0000313" key="11">
    <source>
        <dbReference type="EMBL" id="KAJ6982505.1"/>
    </source>
</evidence>
<dbReference type="GO" id="GO:0008168">
    <property type="term" value="F:methyltransferase activity"/>
    <property type="evidence" value="ECO:0007669"/>
    <property type="project" value="UniProtKB-KW"/>
</dbReference>
<keyword evidence="12" id="KW-1185">Reference proteome</keyword>
<feature type="domain" description="YTH" evidence="9">
    <location>
        <begin position="461"/>
        <end position="602"/>
    </location>
</feature>
<feature type="compositionally biased region" description="Basic and acidic residues" evidence="8">
    <location>
        <begin position="660"/>
        <end position="684"/>
    </location>
</feature>
<evidence type="ECO:0000259" key="10">
    <source>
        <dbReference type="PROSITE" id="PS51680"/>
    </source>
</evidence>
<feature type="compositionally biased region" description="Basic and acidic residues" evidence="8">
    <location>
        <begin position="260"/>
        <end position="276"/>
    </location>
</feature>
<dbReference type="GO" id="GO:0005634">
    <property type="term" value="C:nucleus"/>
    <property type="evidence" value="ECO:0007669"/>
    <property type="project" value="UniProtKB-SubCell"/>
</dbReference>
<evidence type="ECO:0000256" key="7">
    <source>
        <dbReference type="ARBA" id="ARBA00023242"/>
    </source>
</evidence>
<feature type="domain" description="SAM-dependent MTase DRM-type" evidence="10">
    <location>
        <begin position="1242"/>
        <end position="1574"/>
    </location>
</feature>
<proteinExistence type="predicted"/>
<dbReference type="Gene3D" id="3.10.590.10">
    <property type="entry name" value="ph1033 like domains"/>
    <property type="match status" value="1"/>
</dbReference>
<dbReference type="SUPFAM" id="SSF53335">
    <property type="entry name" value="S-adenosyl-L-methionine-dependent methyltransferases"/>
    <property type="match status" value="2"/>
</dbReference>
<dbReference type="Gene3D" id="3.40.50.150">
    <property type="entry name" value="Vaccinia Virus protein VP39"/>
    <property type="match status" value="1"/>
</dbReference>
<dbReference type="PROSITE" id="PS50882">
    <property type="entry name" value="YTH"/>
    <property type="match status" value="1"/>
</dbReference>
<dbReference type="GO" id="GO:0003677">
    <property type="term" value="F:DNA binding"/>
    <property type="evidence" value="ECO:0007669"/>
    <property type="project" value="UniProtKB-KW"/>
</dbReference>
<dbReference type="Proteomes" id="UP001164929">
    <property type="component" value="Chromosome 10"/>
</dbReference>
<keyword evidence="4" id="KW-0949">S-adenosyl-L-methionine</keyword>
<evidence type="ECO:0000256" key="5">
    <source>
        <dbReference type="ARBA" id="ARBA00022737"/>
    </source>
</evidence>
<feature type="compositionally biased region" description="Polar residues" evidence="8">
    <location>
        <begin position="17"/>
        <end position="32"/>
    </location>
</feature>
<feature type="region of interest" description="Disordered" evidence="8">
    <location>
        <begin position="1"/>
        <end position="41"/>
    </location>
</feature>
<name>A0AAD6Q976_9ROSI</name>
<evidence type="ECO:0000256" key="6">
    <source>
        <dbReference type="ARBA" id="ARBA00023125"/>
    </source>
</evidence>
<feature type="region of interest" description="Disordered" evidence="8">
    <location>
        <begin position="1158"/>
        <end position="1194"/>
    </location>
</feature>
<dbReference type="PANTHER" id="PTHR23068">
    <property type="entry name" value="DNA CYTOSINE-5- -METHYLTRANSFERASE 3-RELATED"/>
    <property type="match status" value="1"/>
</dbReference>
<dbReference type="InterPro" id="IPR029063">
    <property type="entry name" value="SAM-dependent_MTases_sf"/>
</dbReference>
<feature type="region of interest" description="Disordered" evidence="8">
    <location>
        <begin position="660"/>
        <end position="687"/>
    </location>
</feature>
<dbReference type="InterPro" id="IPR030380">
    <property type="entry name" value="SAM_MeTfrase_DRM"/>
</dbReference>
<comment type="subcellular location">
    <subcellularLocation>
        <location evidence="1">Nucleus</location>
    </subcellularLocation>
</comment>
<evidence type="ECO:0000256" key="1">
    <source>
        <dbReference type="ARBA" id="ARBA00004123"/>
    </source>
</evidence>
<keyword evidence="3" id="KW-0808">Transferase</keyword>
<dbReference type="InterPro" id="IPR007275">
    <property type="entry name" value="YTH_domain"/>
</dbReference>
<gene>
    <name evidence="11" type="ORF">NC653_025577</name>
</gene>
<dbReference type="PROSITE" id="PS51680">
    <property type="entry name" value="SAM_MT_DRM"/>
    <property type="match status" value="1"/>
</dbReference>
<sequence>MPKWSGGNNFRVKEGNSAEQNCDNATVTTGDHSNSHRKESLSQEETFLANYSTVYVNCQEENVPNAPRFSLKISKWRNFKVKGGSLGMDIYNVSGHENAETYLIQGAEINPILTSPVFEQVETMYNEGTPEFVAGQGLFYPAATNYGYYCTGFETPVEWEDHQKIFGVDGPEIQYAGAQTESLPYVYYTPSYGHAQSPYNPYNPYIPGAMVGIDGSYAGAQQYYTISPYQDPVSSSGYISVAVQPEVFPYGLADPLVDNGMERSSRPDGRSLKHDVSSSSAAFARNVPRPASNQTNSLYRISEGPKANVGPSKQPMTHGGVSSGSILTQTSSHVLQGRSASGPMRPSDKISNSKVQSHQNQLEISLPVNNGFSNFGSSAYGRTSADKLRSKTHDGRTLSDLNGNAELLGEQNRGPRTNKSKNQLAVKAYTAKVGDNNGLGNVVIQTDQYNKDDFSIDYLDAKFFVIKSYSEDDVHKSIKYNVWSSTPHGNKKLQTAFEDAQKLAVGRPRGCPIFLFFSVNASGQFCGVAEMIGPVDFHRDMDFWQQDKWSGSFLVKWHIIKDIPNSSFRHIILENNENKPVTNSRDTQEIMYKQGLEMLKIFKNHPLRTSILDDFMYYENRQKIMQEEKARLMFKSFRSPLFVPALNPAIELNGLVQQPPHKDERMKHNDLNNSKKTDGNKYEKIMNPNDCNSWKKVETNKDEKIIDHDDLHSFKNTGTSAIEQLSSDSDVTISSTGKDSGQVTVDADGDIGSVLKIGSLDINPKRTESNSLLSAANKSAEIVTVGSMPVKVNGMTESSGFLTVGTISLDPRSVQLDKDGPLVFHRPVTDAPFVLLLSSLIRDVIQVKAVSNFEMEDPNRSRSSSDWNNNNKNLIKPKHEKLDFDLAFESLPSREVGDNVASSSRSYLRSFFTEMGYSPSLVNRVIEENGEDNVDLLLEILMECSGLQKPNSQSSDSLDCLFDDSCASNPPKYSTVTGVKEEPDVFDEVYDDKRVSLLKMNFPAKEVEFAIDKLGENAPINEIIDFIIAAQIANNLDRETEDMPDIDAENKEDINDETLYGTMDKTLCLLNMGFSENEVSLAIDKFGSEVPITELANAICAHQLGETYVIKKKYSENSTASCSSAAEDSRSFGVETENNTRHHSFSWVKSETEDCRRDAILQSRDMNTKETRKGKRPRQEHIEGYQEAQPRHDSLEENCAGEQPKQEYDYGSSSYFEYEWVEEKVNSDTATFGMPKPFKSNPCKILDQIAAKPPYFFYGNVATASSDTWGKISQFLYGIEPEFVDTQFFSALSRREGYIHNLPTENRSHILPKPPITLEDLMPSTKKWWPSWDARKKMSCRNFDSRGSSQLCDMLGRMLDDSRGLLSAEQQRDLLRHCQALNLMWVGPNKLSPPEPAHLEKILGYPLNHTLIADYPLTERMYSLRYSFQTDTLGYHLSVLKSIFPQGITVLSLFSGIGGAEITLHRLGIHLKGVVSVETSETNRRVLKRWWYSSGQTGRLEQIEDIRKLTSSTVEGLVENFGCFDFVICQNSFTRPSKIPGVGSGLESQHFFDFTLFNEFVRVLQRVRSAIERKR</sequence>
<keyword evidence="6" id="KW-0238">DNA-binding</keyword>
<dbReference type="Pfam" id="PF04146">
    <property type="entry name" value="YTH"/>
    <property type="match status" value="1"/>
</dbReference>
<comment type="caution">
    <text evidence="11">The sequence shown here is derived from an EMBL/GenBank/DDBJ whole genome shotgun (WGS) entry which is preliminary data.</text>
</comment>
<dbReference type="EMBL" id="JAQIZT010000010">
    <property type="protein sequence ID" value="KAJ6982505.1"/>
    <property type="molecule type" value="Genomic_DNA"/>
</dbReference>
<evidence type="ECO:0000259" key="9">
    <source>
        <dbReference type="PROSITE" id="PS50882"/>
    </source>
</evidence>
<evidence type="ECO:0000313" key="12">
    <source>
        <dbReference type="Proteomes" id="UP001164929"/>
    </source>
</evidence>
<organism evidence="11 12">
    <name type="scientific">Populus alba x Populus x berolinensis</name>
    <dbReference type="NCBI Taxonomy" id="444605"/>
    <lineage>
        <taxon>Eukaryota</taxon>
        <taxon>Viridiplantae</taxon>
        <taxon>Streptophyta</taxon>
        <taxon>Embryophyta</taxon>
        <taxon>Tracheophyta</taxon>
        <taxon>Spermatophyta</taxon>
        <taxon>Magnoliopsida</taxon>
        <taxon>eudicotyledons</taxon>
        <taxon>Gunneridae</taxon>
        <taxon>Pentapetalae</taxon>
        <taxon>rosids</taxon>
        <taxon>fabids</taxon>
        <taxon>Malpighiales</taxon>
        <taxon>Salicaceae</taxon>
        <taxon>Saliceae</taxon>
        <taxon>Populus</taxon>
    </lineage>
</organism>
<evidence type="ECO:0000256" key="2">
    <source>
        <dbReference type="ARBA" id="ARBA00022603"/>
    </source>
</evidence>
<feature type="compositionally biased region" description="Basic and acidic residues" evidence="8">
    <location>
        <begin position="1166"/>
        <end position="1194"/>
    </location>
</feature>
<keyword evidence="2" id="KW-0489">Methyltransferase</keyword>
<keyword evidence="7" id="KW-0539">Nucleus</keyword>
<evidence type="ECO:0000256" key="4">
    <source>
        <dbReference type="ARBA" id="ARBA00022691"/>
    </source>
</evidence>
<dbReference type="PANTHER" id="PTHR23068:SF11">
    <property type="entry name" value="INACTIVE DNA (CYTOSINE-5)-METHYLTRANSFERASE DRM3-RELATED"/>
    <property type="match status" value="1"/>
</dbReference>
<feature type="region of interest" description="Disordered" evidence="8">
    <location>
        <begin position="259"/>
        <end position="325"/>
    </location>
</feature>
<keyword evidence="5" id="KW-0677">Repeat</keyword>
<dbReference type="GO" id="GO:0032259">
    <property type="term" value="P:methylation"/>
    <property type="evidence" value="ECO:0007669"/>
    <property type="project" value="UniProtKB-KW"/>
</dbReference>
<dbReference type="CDD" id="cd21134">
    <property type="entry name" value="YTH"/>
    <property type="match status" value="1"/>
</dbReference>
<dbReference type="GO" id="GO:0003723">
    <property type="term" value="F:RNA binding"/>
    <property type="evidence" value="ECO:0007669"/>
    <property type="project" value="InterPro"/>
</dbReference>
<dbReference type="InterPro" id="IPR050390">
    <property type="entry name" value="C5-Methyltransferase"/>
</dbReference>
<evidence type="ECO:0000256" key="8">
    <source>
        <dbReference type="SAM" id="MobiDB-lite"/>
    </source>
</evidence>
<accession>A0AAD6Q976</accession>
<reference evidence="11" key="1">
    <citation type="journal article" date="2023" name="Mol. Ecol. Resour.">
        <title>Chromosome-level genome assembly of a triploid poplar Populus alba 'Berolinensis'.</title>
        <authorList>
            <person name="Chen S."/>
            <person name="Yu Y."/>
            <person name="Wang X."/>
            <person name="Wang S."/>
            <person name="Zhang T."/>
            <person name="Zhou Y."/>
            <person name="He R."/>
            <person name="Meng N."/>
            <person name="Wang Y."/>
            <person name="Liu W."/>
            <person name="Liu Z."/>
            <person name="Liu J."/>
            <person name="Guo Q."/>
            <person name="Huang H."/>
            <person name="Sederoff R.R."/>
            <person name="Wang G."/>
            <person name="Qu G."/>
            <person name="Chen S."/>
        </authorList>
    </citation>
    <scope>NUCLEOTIDE SEQUENCE</scope>
    <source>
        <strain evidence="11">SC-2020</strain>
    </source>
</reference>
<evidence type="ECO:0000256" key="3">
    <source>
        <dbReference type="ARBA" id="ARBA00022679"/>
    </source>
</evidence>
<protein>
    <submittedName>
        <fullName evidence="11">Uncharacterized protein</fullName>
    </submittedName>
</protein>